<gene>
    <name evidence="1" type="ORF">MNBD_CHLOROFLEXI01-1784</name>
</gene>
<protein>
    <submittedName>
        <fullName evidence="1">Uncharacterized protein</fullName>
    </submittedName>
</protein>
<sequence>MGSYYVVSIGRFQSRQNRSSPLFNTQIGLITLIKVAPRNKMPHAAGSNRKLIPKTALISGIYFFGIGLKAINQVNQGNLHPIFYGGAFWLRKRLQRDDSRCILSIGSNAYEQLFIL</sequence>
<organism evidence="1">
    <name type="scientific">hydrothermal vent metagenome</name>
    <dbReference type="NCBI Taxonomy" id="652676"/>
    <lineage>
        <taxon>unclassified sequences</taxon>
        <taxon>metagenomes</taxon>
        <taxon>ecological metagenomes</taxon>
    </lineage>
</organism>
<dbReference type="AlphaFoldDB" id="A0A3B0WIP0"/>
<accession>A0A3B0WIP0</accession>
<dbReference type="EMBL" id="UOEU01001080">
    <property type="protein sequence ID" value="VAW43424.1"/>
    <property type="molecule type" value="Genomic_DNA"/>
</dbReference>
<name>A0A3B0WIP0_9ZZZZ</name>
<evidence type="ECO:0000313" key="1">
    <source>
        <dbReference type="EMBL" id="VAW43424.1"/>
    </source>
</evidence>
<reference evidence="1" key="1">
    <citation type="submission" date="2018-06" db="EMBL/GenBank/DDBJ databases">
        <authorList>
            <person name="Zhirakovskaya E."/>
        </authorList>
    </citation>
    <scope>NUCLEOTIDE SEQUENCE</scope>
</reference>
<proteinExistence type="predicted"/>